<gene>
    <name evidence="3" type="ORF">ILUMI_02864</name>
</gene>
<sequence length="333" mass="37573">MLKGAPVGSIGKTNPSGWSNSSIFLEYLHHITIHTRSNRKKKILLIIDNYESRISVERLDFAKDNSIVMLTMPSHTSHKLQLFGPLKKYYNTACSEWLLMNSGKPTTIYDVAECVGEVYPKAFSAENIQSGFRVLGISPLNRHRFADHEFLSTCVTDRLLLSEPPVFSASSPSQNPSPALSASLNEPLTLLEFPQKSIMSLLQKPGRCRLLTDTPKKHEIKELAAHKDGKDDHDDQIELNQSSQSEEEAPEAEILDDLKGSYGHLENTDEAKFVHDDETVYEVDKMAEIAFKLPALHVTGRTERRNREMTFYIDFSLYNKGYLLVIIMSQGTL</sequence>
<protein>
    <recommendedName>
        <fullName evidence="2">DDE-1 domain-containing protein</fullName>
    </recommendedName>
</protein>
<feature type="domain" description="DDE-1" evidence="2">
    <location>
        <begin position="13"/>
        <end position="132"/>
    </location>
</feature>
<dbReference type="Proteomes" id="UP000801492">
    <property type="component" value="Unassembled WGS sequence"/>
</dbReference>
<dbReference type="InterPro" id="IPR004875">
    <property type="entry name" value="DDE_SF_endonuclease_dom"/>
</dbReference>
<keyword evidence="4" id="KW-1185">Reference proteome</keyword>
<evidence type="ECO:0000313" key="3">
    <source>
        <dbReference type="EMBL" id="KAF2903319.1"/>
    </source>
</evidence>
<evidence type="ECO:0000256" key="1">
    <source>
        <dbReference type="SAM" id="MobiDB-lite"/>
    </source>
</evidence>
<name>A0A8K0DFQ0_IGNLU</name>
<dbReference type="AlphaFoldDB" id="A0A8K0DFQ0"/>
<proteinExistence type="predicted"/>
<organism evidence="3 4">
    <name type="scientific">Ignelater luminosus</name>
    <name type="common">Cucubano</name>
    <name type="synonym">Pyrophorus luminosus</name>
    <dbReference type="NCBI Taxonomy" id="2038154"/>
    <lineage>
        <taxon>Eukaryota</taxon>
        <taxon>Metazoa</taxon>
        <taxon>Ecdysozoa</taxon>
        <taxon>Arthropoda</taxon>
        <taxon>Hexapoda</taxon>
        <taxon>Insecta</taxon>
        <taxon>Pterygota</taxon>
        <taxon>Neoptera</taxon>
        <taxon>Endopterygota</taxon>
        <taxon>Coleoptera</taxon>
        <taxon>Polyphaga</taxon>
        <taxon>Elateriformia</taxon>
        <taxon>Elateroidea</taxon>
        <taxon>Elateridae</taxon>
        <taxon>Agrypninae</taxon>
        <taxon>Pyrophorini</taxon>
        <taxon>Ignelater</taxon>
    </lineage>
</organism>
<reference evidence="3" key="1">
    <citation type="submission" date="2019-08" db="EMBL/GenBank/DDBJ databases">
        <title>The genome of the North American firefly Photinus pyralis.</title>
        <authorList>
            <consortium name="Photinus pyralis genome working group"/>
            <person name="Fallon T.R."/>
            <person name="Sander Lower S.E."/>
            <person name="Weng J.-K."/>
        </authorList>
    </citation>
    <scope>NUCLEOTIDE SEQUENCE</scope>
    <source>
        <strain evidence="3">TRF0915ILg1</strain>
        <tissue evidence="3">Whole body</tissue>
    </source>
</reference>
<accession>A0A8K0DFQ0</accession>
<dbReference type="Pfam" id="PF03184">
    <property type="entry name" value="DDE_1"/>
    <property type="match status" value="1"/>
</dbReference>
<feature type="region of interest" description="Disordered" evidence="1">
    <location>
        <begin position="225"/>
        <end position="251"/>
    </location>
</feature>
<dbReference type="GO" id="GO:0003676">
    <property type="term" value="F:nucleic acid binding"/>
    <property type="evidence" value="ECO:0007669"/>
    <property type="project" value="InterPro"/>
</dbReference>
<dbReference type="EMBL" id="VTPC01001059">
    <property type="protein sequence ID" value="KAF2903319.1"/>
    <property type="molecule type" value="Genomic_DNA"/>
</dbReference>
<dbReference type="OrthoDB" id="6115549at2759"/>
<evidence type="ECO:0000313" key="4">
    <source>
        <dbReference type="Proteomes" id="UP000801492"/>
    </source>
</evidence>
<comment type="caution">
    <text evidence="3">The sequence shown here is derived from an EMBL/GenBank/DDBJ whole genome shotgun (WGS) entry which is preliminary data.</text>
</comment>
<evidence type="ECO:0000259" key="2">
    <source>
        <dbReference type="Pfam" id="PF03184"/>
    </source>
</evidence>